<evidence type="ECO:0000313" key="2">
    <source>
        <dbReference type="Proteomes" id="UP001148629"/>
    </source>
</evidence>
<organism evidence="1 2">
    <name type="scientific">Fusarium decemcellulare</name>
    <dbReference type="NCBI Taxonomy" id="57161"/>
    <lineage>
        <taxon>Eukaryota</taxon>
        <taxon>Fungi</taxon>
        <taxon>Dikarya</taxon>
        <taxon>Ascomycota</taxon>
        <taxon>Pezizomycotina</taxon>
        <taxon>Sordariomycetes</taxon>
        <taxon>Hypocreomycetidae</taxon>
        <taxon>Hypocreales</taxon>
        <taxon>Nectriaceae</taxon>
        <taxon>Fusarium</taxon>
        <taxon>Fusarium decemcellulare species complex</taxon>
    </lineage>
</organism>
<name>A0ACC1RL17_9HYPO</name>
<gene>
    <name evidence="1" type="ORF">NM208_g13484</name>
</gene>
<proteinExistence type="predicted"/>
<keyword evidence="2" id="KW-1185">Reference proteome</keyword>
<accession>A0ACC1RL17</accession>
<dbReference type="Proteomes" id="UP001148629">
    <property type="component" value="Unassembled WGS sequence"/>
</dbReference>
<protein>
    <submittedName>
        <fullName evidence="1">Uncharacterized protein</fullName>
    </submittedName>
</protein>
<dbReference type="EMBL" id="JANRMS010002772">
    <property type="protein sequence ID" value="KAJ3521005.1"/>
    <property type="molecule type" value="Genomic_DNA"/>
</dbReference>
<reference evidence="1" key="1">
    <citation type="submission" date="2022-08" db="EMBL/GenBank/DDBJ databases">
        <title>Genome Sequence of Fusarium decemcellulare.</title>
        <authorList>
            <person name="Buettner E."/>
        </authorList>
    </citation>
    <scope>NUCLEOTIDE SEQUENCE</scope>
    <source>
        <strain evidence="1">Babe19</strain>
    </source>
</reference>
<comment type="caution">
    <text evidence="1">The sequence shown here is derived from an EMBL/GenBank/DDBJ whole genome shotgun (WGS) entry which is preliminary data.</text>
</comment>
<sequence>MAPVHSIHTVLGPGLMKPPAHPAKHRNSAEIWTLTLQSLLGTSTQPGADIVFLQEVSKSALVHLLRDPRIRKSWYSSEANTASWGGHLFATMTLLSKARFGCFNDEILKATLGPVWRVKFPSRFDRDALCCDVYVSSPSSDNPSKPSRLRLVNVHLDSLAIQPSKRPEQLSIVADMLRDAGQGLVAGDFNPVLPEDSTLAENNGLVDAWVQVHGSMSGFTWGIDRKQRFPPGRLDKVAMLGLQPYRIEVMHPGVIQEAEGYTAPWSDHSGLKCTFGL</sequence>
<evidence type="ECO:0000313" key="1">
    <source>
        <dbReference type="EMBL" id="KAJ3521005.1"/>
    </source>
</evidence>